<dbReference type="EMBL" id="GEDC01006559">
    <property type="protein sequence ID" value="JAS30739.1"/>
    <property type="molecule type" value="Transcribed_RNA"/>
</dbReference>
<feature type="chain" id="PRO_5008581618" description="Lipocalin/cytosolic fatty-acid binding domain-containing protein" evidence="1">
    <location>
        <begin position="18"/>
        <end position="190"/>
    </location>
</feature>
<dbReference type="AlphaFoldDB" id="A0A1B6DYL9"/>
<dbReference type="InterPro" id="IPR012674">
    <property type="entry name" value="Calycin"/>
</dbReference>
<sequence>MQPETIAFLICCGTCLSQLLDPICPWISYKSCFNMTQFQGTWYQQAKFGSVLFGGLTTCGVLECEYDPEYDELYISYSSTVLQNLNQVNYSGDAVFRHTNKRDGVLQITWDYDPAYKQEPVTRLYIVETNYDDFAVLATCRKKVLSGWIVTRKQDFLLEEGSLKILENITKAMENVLNKGILLFDAQMFC</sequence>
<evidence type="ECO:0000256" key="1">
    <source>
        <dbReference type="SAM" id="SignalP"/>
    </source>
</evidence>
<evidence type="ECO:0000313" key="2">
    <source>
        <dbReference type="EMBL" id="JAS25692.1"/>
    </source>
</evidence>
<organism evidence="3">
    <name type="scientific">Clastoptera arizonana</name>
    <name type="common">Arizona spittle bug</name>
    <dbReference type="NCBI Taxonomy" id="38151"/>
    <lineage>
        <taxon>Eukaryota</taxon>
        <taxon>Metazoa</taxon>
        <taxon>Ecdysozoa</taxon>
        <taxon>Arthropoda</taxon>
        <taxon>Hexapoda</taxon>
        <taxon>Insecta</taxon>
        <taxon>Pterygota</taxon>
        <taxon>Neoptera</taxon>
        <taxon>Paraneoptera</taxon>
        <taxon>Hemiptera</taxon>
        <taxon>Auchenorrhyncha</taxon>
        <taxon>Cercopoidea</taxon>
        <taxon>Clastopteridae</taxon>
        <taxon>Clastoptera</taxon>
    </lineage>
</organism>
<feature type="signal peptide" evidence="1">
    <location>
        <begin position="1"/>
        <end position="17"/>
    </location>
</feature>
<protein>
    <recommendedName>
        <fullName evidence="4">Lipocalin/cytosolic fatty-acid binding domain-containing protein</fullName>
    </recommendedName>
</protein>
<dbReference type="CDD" id="cd00301">
    <property type="entry name" value="lipocalin_FABP"/>
    <property type="match status" value="1"/>
</dbReference>
<evidence type="ECO:0008006" key="4">
    <source>
        <dbReference type="Google" id="ProtNLM"/>
    </source>
</evidence>
<proteinExistence type="predicted"/>
<dbReference type="SUPFAM" id="SSF50814">
    <property type="entry name" value="Lipocalins"/>
    <property type="match status" value="1"/>
</dbReference>
<dbReference type="EMBL" id="GEDC01011606">
    <property type="protein sequence ID" value="JAS25692.1"/>
    <property type="molecule type" value="Transcribed_RNA"/>
</dbReference>
<gene>
    <name evidence="2" type="ORF">g.8769</name>
    <name evidence="3" type="ORF">g.8770</name>
</gene>
<evidence type="ECO:0000313" key="3">
    <source>
        <dbReference type="EMBL" id="JAS30739.1"/>
    </source>
</evidence>
<reference evidence="3" key="1">
    <citation type="submission" date="2015-12" db="EMBL/GenBank/DDBJ databases">
        <title>De novo transcriptome assembly of four potential Pierce s Disease insect vectors from Arizona vineyards.</title>
        <authorList>
            <person name="Tassone E.E."/>
        </authorList>
    </citation>
    <scope>NUCLEOTIDE SEQUENCE</scope>
</reference>
<dbReference type="Gene3D" id="2.40.128.20">
    <property type="match status" value="1"/>
</dbReference>
<name>A0A1B6DYL9_9HEMI</name>
<keyword evidence="1" id="KW-0732">Signal</keyword>
<accession>A0A1B6DYL9</accession>